<dbReference type="eggNOG" id="ENOG5032IM6">
    <property type="taxonomic scope" value="Bacteria"/>
</dbReference>
<reference evidence="2 3" key="1">
    <citation type="submission" date="2014-04" db="EMBL/GenBank/DDBJ databases">
        <title>A comprehensive comparison of genomes of Erythrobacter spp. strains.</title>
        <authorList>
            <person name="Zheng Q."/>
        </authorList>
    </citation>
    <scope>NUCLEOTIDE SEQUENCE [LARGE SCALE GENOMIC DNA]</scope>
    <source>
        <strain evidence="2 3">DSM 6997</strain>
    </source>
</reference>
<dbReference type="EMBL" id="JMIW01000002">
    <property type="protein sequence ID" value="KEO90928.1"/>
    <property type="molecule type" value="Genomic_DNA"/>
</dbReference>
<organism evidence="2 3">
    <name type="scientific">Erythrobacter longus</name>
    <dbReference type="NCBI Taxonomy" id="1044"/>
    <lineage>
        <taxon>Bacteria</taxon>
        <taxon>Pseudomonadati</taxon>
        <taxon>Pseudomonadota</taxon>
        <taxon>Alphaproteobacteria</taxon>
        <taxon>Sphingomonadales</taxon>
        <taxon>Erythrobacteraceae</taxon>
        <taxon>Erythrobacter/Porphyrobacter group</taxon>
        <taxon>Erythrobacter</taxon>
    </lineage>
</organism>
<keyword evidence="3" id="KW-1185">Reference proteome</keyword>
<dbReference type="AlphaFoldDB" id="A0A074MGF1"/>
<keyword evidence="1" id="KW-1133">Transmembrane helix</keyword>
<accession>A0A074MGF1</accession>
<evidence type="ECO:0000313" key="2">
    <source>
        <dbReference type="EMBL" id="KEO90928.1"/>
    </source>
</evidence>
<proteinExistence type="predicted"/>
<keyword evidence="1" id="KW-0812">Transmembrane</keyword>
<sequence length="78" mass="8496">MTDLVFSLVMLAAIFLVLGAYLYWRRTGEVKQPALMVVLAVIAVGNVLIWTIPTSDGSSPVDLIEETQAEETQAAETQ</sequence>
<protein>
    <submittedName>
        <fullName evidence="2">Uncharacterized protein</fullName>
    </submittedName>
</protein>
<dbReference type="RefSeq" id="WP_034959387.1">
    <property type="nucleotide sequence ID" value="NZ_JMIW01000002.1"/>
</dbReference>
<name>A0A074MGF1_ERYLO</name>
<dbReference type="OrthoDB" id="7581964at2"/>
<evidence type="ECO:0000256" key="1">
    <source>
        <dbReference type="SAM" id="Phobius"/>
    </source>
</evidence>
<dbReference type="Proteomes" id="UP000027647">
    <property type="component" value="Unassembled WGS sequence"/>
</dbReference>
<comment type="caution">
    <text evidence="2">The sequence shown here is derived from an EMBL/GenBank/DDBJ whole genome shotgun (WGS) entry which is preliminary data.</text>
</comment>
<evidence type="ECO:0000313" key="3">
    <source>
        <dbReference type="Proteomes" id="UP000027647"/>
    </source>
</evidence>
<feature type="transmembrane region" description="Helical" evidence="1">
    <location>
        <begin position="6"/>
        <end position="24"/>
    </location>
</feature>
<keyword evidence="1" id="KW-0472">Membrane</keyword>
<feature type="transmembrane region" description="Helical" evidence="1">
    <location>
        <begin position="33"/>
        <end position="52"/>
    </location>
</feature>
<gene>
    <name evidence="2" type="ORF">EH31_07800</name>
</gene>